<evidence type="ECO:0000256" key="1">
    <source>
        <dbReference type="ARBA" id="ARBA00004123"/>
    </source>
</evidence>
<evidence type="ECO:0000256" key="7">
    <source>
        <dbReference type="ARBA" id="ARBA00023242"/>
    </source>
</evidence>
<evidence type="ECO:0008006" key="13">
    <source>
        <dbReference type="Google" id="ProtNLM"/>
    </source>
</evidence>
<reference evidence="11 12" key="1">
    <citation type="journal article" date="2023" name="Hortic Res">
        <title>Pangenome of water caltrop reveals structural variations and asymmetric subgenome divergence after allopolyploidization.</title>
        <authorList>
            <person name="Zhang X."/>
            <person name="Chen Y."/>
            <person name="Wang L."/>
            <person name="Yuan Y."/>
            <person name="Fang M."/>
            <person name="Shi L."/>
            <person name="Lu R."/>
            <person name="Comes H.P."/>
            <person name="Ma Y."/>
            <person name="Chen Y."/>
            <person name="Huang G."/>
            <person name="Zhou Y."/>
            <person name="Zheng Z."/>
            <person name="Qiu Y."/>
        </authorList>
    </citation>
    <scope>NUCLEOTIDE SEQUENCE [LARGE SCALE GENOMIC DNA]</scope>
    <source>
        <tissue evidence="11">Roots</tissue>
    </source>
</reference>
<comment type="caution">
    <text evidence="11">The sequence shown here is derived from an EMBL/GenBank/DDBJ whole genome shotgun (WGS) entry which is preliminary data.</text>
</comment>
<evidence type="ECO:0000256" key="6">
    <source>
        <dbReference type="ARBA" id="ARBA00023163"/>
    </source>
</evidence>
<dbReference type="PANTHER" id="PTHR11850">
    <property type="entry name" value="HOMEOBOX PROTEIN TRANSCRIPTION FACTORS"/>
    <property type="match status" value="1"/>
</dbReference>
<keyword evidence="12" id="KW-1185">Reference proteome</keyword>
<evidence type="ECO:0000256" key="2">
    <source>
        <dbReference type="ARBA" id="ARBA00006454"/>
    </source>
</evidence>
<keyword evidence="7" id="KW-0539">Nucleus</keyword>
<feature type="domain" description="Homeobox" evidence="9">
    <location>
        <begin position="390"/>
        <end position="485"/>
    </location>
</feature>
<protein>
    <recommendedName>
        <fullName evidence="13">BEL1-like homeodomain protein 9</fullName>
    </recommendedName>
</protein>
<keyword evidence="6" id="KW-0804">Transcription</keyword>
<evidence type="ECO:0000313" key="12">
    <source>
        <dbReference type="Proteomes" id="UP001345219"/>
    </source>
</evidence>
<evidence type="ECO:0000256" key="5">
    <source>
        <dbReference type="ARBA" id="ARBA00023155"/>
    </source>
</evidence>
<name>A0AAN7K8C3_9MYRT</name>
<keyword evidence="3" id="KW-0805">Transcription regulation</keyword>
<dbReference type="Pfam" id="PF07526">
    <property type="entry name" value="POX"/>
    <property type="match status" value="1"/>
</dbReference>
<dbReference type="SUPFAM" id="SSF46689">
    <property type="entry name" value="Homeodomain-like"/>
    <property type="match status" value="1"/>
</dbReference>
<dbReference type="AlphaFoldDB" id="A0AAN7K8C3"/>
<dbReference type="GO" id="GO:0006355">
    <property type="term" value="P:regulation of DNA-templated transcription"/>
    <property type="evidence" value="ECO:0007669"/>
    <property type="project" value="InterPro"/>
</dbReference>
<dbReference type="Pfam" id="PF05920">
    <property type="entry name" value="Homeobox_KN"/>
    <property type="match status" value="1"/>
</dbReference>
<keyword evidence="4" id="KW-0238">DNA-binding</keyword>
<dbReference type="GO" id="GO:0003677">
    <property type="term" value="F:DNA binding"/>
    <property type="evidence" value="ECO:0007669"/>
    <property type="project" value="UniProtKB-KW"/>
</dbReference>
<evidence type="ECO:0000259" key="10">
    <source>
        <dbReference type="SMART" id="SM00574"/>
    </source>
</evidence>
<dbReference type="CDD" id="cd00086">
    <property type="entry name" value="homeodomain"/>
    <property type="match status" value="1"/>
</dbReference>
<dbReference type="GO" id="GO:0005634">
    <property type="term" value="C:nucleus"/>
    <property type="evidence" value="ECO:0007669"/>
    <property type="project" value="UniProtKB-SubCell"/>
</dbReference>
<proteinExistence type="inferred from homology"/>
<keyword evidence="5" id="KW-0371">Homeobox</keyword>
<evidence type="ECO:0000313" key="11">
    <source>
        <dbReference type="EMBL" id="KAK4759427.1"/>
    </source>
</evidence>
<dbReference type="Proteomes" id="UP001345219">
    <property type="component" value="Chromosome 17"/>
</dbReference>
<dbReference type="SMART" id="SM00389">
    <property type="entry name" value="HOX"/>
    <property type="match status" value="1"/>
</dbReference>
<dbReference type="SMART" id="SM00574">
    <property type="entry name" value="POX"/>
    <property type="match status" value="1"/>
</dbReference>
<feature type="domain" description="POX" evidence="10">
    <location>
        <begin position="209"/>
        <end position="343"/>
    </location>
</feature>
<feature type="compositionally biased region" description="Polar residues" evidence="8">
    <location>
        <begin position="526"/>
        <end position="546"/>
    </location>
</feature>
<evidence type="ECO:0000256" key="4">
    <source>
        <dbReference type="ARBA" id="ARBA00023125"/>
    </source>
</evidence>
<evidence type="ECO:0000256" key="8">
    <source>
        <dbReference type="SAM" id="MobiDB-lite"/>
    </source>
</evidence>
<feature type="region of interest" description="Disordered" evidence="8">
    <location>
        <begin position="521"/>
        <end position="557"/>
    </location>
</feature>
<dbReference type="InterPro" id="IPR008422">
    <property type="entry name" value="KN_HD"/>
</dbReference>
<accession>A0AAN7K8C3</accession>
<dbReference type="InterPro" id="IPR006563">
    <property type="entry name" value="POX_dom"/>
</dbReference>
<comment type="subcellular location">
    <subcellularLocation>
        <location evidence="1">Nucleus</location>
    </subcellularLocation>
</comment>
<comment type="similarity">
    <text evidence="2">Belongs to the TALE/BELL homeobox family.</text>
</comment>
<evidence type="ECO:0000256" key="3">
    <source>
        <dbReference type="ARBA" id="ARBA00023015"/>
    </source>
</evidence>
<dbReference type="Gene3D" id="1.10.10.60">
    <property type="entry name" value="Homeodomain-like"/>
    <property type="match status" value="1"/>
</dbReference>
<dbReference type="InterPro" id="IPR009057">
    <property type="entry name" value="Homeodomain-like_sf"/>
</dbReference>
<organism evidence="11 12">
    <name type="scientific">Trapa incisa</name>
    <dbReference type="NCBI Taxonomy" id="236973"/>
    <lineage>
        <taxon>Eukaryota</taxon>
        <taxon>Viridiplantae</taxon>
        <taxon>Streptophyta</taxon>
        <taxon>Embryophyta</taxon>
        <taxon>Tracheophyta</taxon>
        <taxon>Spermatophyta</taxon>
        <taxon>Magnoliopsida</taxon>
        <taxon>eudicotyledons</taxon>
        <taxon>Gunneridae</taxon>
        <taxon>Pentapetalae</taxon>
        <taxon>rosids</taxon>
        <taxon>malvids</taxon>
        <taxon>Myrtales</taxon>
        <taxon>Lythraceae</taxon>
        <taxon>Trapa</taxon>
    </lineage>
</organism>
<gene>
    <name evidence="11" type="ORF">SAY87_022558</name>
</gene>
<dbReference type="InterPro" id="IPR001356">
    <property type="entry name" value="HD"/>
</dbReference>
<dbReference type="InterPro" id="IPR050224">
    <property type="entry name" value="TALE_homeobox"/>
</dbReference>
<evidence type="ECO:0000259" key="9">
    <source>
        <dbReference type="SMART" id="SM00389"/>
    </source>
</evidence>
<sequence>MAEGFEQCLHVPQQSRMDKLRVAAGVGAGGELATASFHGLLPHYDRSLLTSHLLSSSAAVAAADRGVCRPPYSLSSVAKEEERGFRSLIPPASSFSRTNHLHQQLSDMDPLSQVAVNPSCSASIHGIASTTPFLHPPQNLRNYSTLSLSLSSNNRNNRPDDSLIVPLELNLHRYGSTAAGGFPIPTAAPSGGLLPSTVVSRCSGPFDVYSSILKGSWFLKPTQQLLEEFCDVGRQKPFEKMAEADSIMVVNASAMERYLMAEDGGSSITSTRGEASEIHRRKSGLVSLLEEVCRRYKQYCEQMQDVVASFEYLTGFGNSAPCTGLALKAMSKHFRGLKNAITDQLQMGKDDPGNPIRDGGQSRFGIADGAPYGQRPFSSPGYIGHRQPVWRPQRGLPERAVAVLKAWLFEHFLYPYPTDADKIMLAKQAGLSRNQVSCLFFSELSGFELATDCIIRINMPPKNHEQVSNWFINARVRLWKPMVEEIHMLETQQAQKASDPQKRKDANTNSSLSRLIDHQLPLASDAPSTSTQSIHQTPSNKRTQSDLPKLPTRNFNERRHNLSCDLPSHLTDRGSVVEGVGGLNSSVSLSLGLHQSNKVTSLPTPFQANAIQRFGLCSDGSGRGFIFSGYVGQERQLGRDVLEGALLHDFAG</sequence>
<dbReference type="EMBL" id="JAXIOK010000011">
    <property type="protein sequence ID" value="KAK4759427.1"/>
    <property type="molecule type" value="Genomic_DNA"/>
</dbReference>